<evidence type="ECO:0000313" key="3">
    <source>
        <dbReference type="Proteomes" id="UP001328733"/>
    </source>
</evidence>
<dbReference type="Pfam" id="PF01590">
    <property type="entry name" value="GAF"/>
    <property type="match status" value="1"/>
</dbReference>
<feature type="domain" description="GAF" evidence="1">
    <location>
        <begin position="27"/>
        <end position="169"/>
    </location>
</feature>
<dbReference type="RefSeq" id="WP_332867859.1">
    <property type="nucleotide sequence ID" value="NZ_JBAFSM010000098.1"/>
</dbReference>
<protein>
    <submittedName>
        <fullName evidence="2">GAF domain-containing protein</fullName>
    </submittedName>
</protein>
<dbReference type="SUPFAM" id="SSF55781">
    <property type="entry name" value="GAF domain-like"/>
    <property type="match status" value="1"/>
</dbReference>
<name>A0AAW9R133_9CHRO</name>
<evidence type="ECO:0000313" key="2">
    <source>
        <dbReference type="EMBL" id="MEG3440388.1"/>
    </source>
</evidence>
<dbReference type="PANTHER" id="PTHR43102:SF2">
    <property type="entry name" value="GAF DOMAIN-CONTAINING PROTEIN"/>
    <property type="match status" value="1"/>
</dbReference>
<evidence type="ECO:0000259" key="1">
    <source>
        <dbReference type="SMART" id="SM00065"/>
    </source>
</evidence>
<reference evidence="2 3" key="1">
    <citation type="submission" date="2024-01" db="EMBL/GenBank/DDBJ databases">
        <title>Genomic insights into the taxonomy and metabolism of the cyanobacterium Pannus brasiliensis CCIBt3594.</title>
        <authorList>
            <person name="Machado M."/>
            <person name="Botero N.B."/>
            <person name="Andreote A.P.D."/>
            <person name="Feitosa A.M.T."/>
            <person name="Popin R."/>
            <person name="Sivonen K."/>
            <person name="Fiore M.F."/>
        </authorList>
    </citation>
    <scope>NUCLEOTIDE SEQUENCE [LARGE SCALE GENOMIC DNA]</scope>
    <source>
        <strain evidence="2 3">CCIBt3594</strain>
    </source>
</reference>
<dbReference type="PANTHER" id="PTHR43102">
    <property type="entry name" value="SLR1143 PROTEIN"/>
    <property type="match status" value="1"/>
</dbReference>
<dbReference type="InterPro" id="IPR029016">
    <property type="entry name" value="GAF-like_dom_sf"/>
</dbReference>
<dbReference type="AlphaFoldDB" id="A0AAW9R133"/>
<accession>A0AAW9R133</accession>
<gene>
    <name evidence="2" type="ORF">V0288_24890</name>
</gene>
<proteinExistence type="predicted"/>
<dbReference type="Gene3D" id="3.30.450.40">
    <property type="match status" value="1"/>
</dbReference>
<dbReference type="InterPro" id="IPR003018">
    <property type="entry name" value="GAF"/>
</dbReference>
<keyword evidence="3" id="KW-1185">Reference proteome</keyword>
<dbReference type="SMART" id="SM00065">
    <property type="entry name" value="GAF"/>
    <property type="match status" value="1"/>
</dbReference>
<sequence length="254" mass="28978">MTTNANIPPREAARLEALRQYRILDTPSERTYDDITALAAYICDVPIALISLVDADRQWFKSKVGLDVVQTARDVSFCAHAILDERVTIIDDPLGDPRFYNNPLVNYTPYIRFYAGVPLRTPEGHPIGTLCVIDRQRRDLSERQLETLETLARQVVMQLELKRISDRLAKALEQIEMMEDLIPICSYCKGIRNDRGYWSSVEKFIKSHFPVEFSHGVCDRCLREYFPEVAEVLLSEVGTQSPPDENDPSSELLG</sequence>
<organism evidence="2 3">
    <name type="scientific">Pannus brasiliensis CCIBt3594</name>
    <dbReference type="NCBI Taxonomy" id="1427578"/>
    <lineage>
        <taxon>Bacteria</taxon>
        <taxon>Bacillati</taxon>
        <taxon>Cyanobacteriota</taxon>
        <taxon>Cyanophyceae</taxon>
        <taxon>Oscillatoriophycideae</taxon>
        <taxon>Chroococcales</taxon>
        <taxon>Microcystaceae</taxon>
        <taxon>Pannus</taxon>
    </lineage>
</organism>
<dbReference type="Proteomes" id="UP001328733">
    <property type="component" value="Unassembled WGS sequence"/>
</dbReference>
<comment type="caution">
    <text evidence="2">The sequence shown here is derived from an EMBL/GenBank/DDBJ whole genome shotgun (WGS) entry which is preliminary data.</text>
</comment>
<dbReference type="EMBL" id="JBAFSM010000098">
    <property type="protein sequence ID" value="MEG3440388.1"/>
    <property type="molecule type" value="Genomic_DNA"/>
</dbReference>